<dbReference type="STRING" id="651661.SAMN05660293_02550"/>
<dbReference type="PANTHER" id="PTHR44858">
    <property type="entry name" value="TETRATRICOPEPTIDE REPEAT PROTEIN 6"/>
    <property type="match status" value="1"/>
</dbReference>
<accession>A0A1T5EL07</accession>
<dbReference type="PROSITE" id="PS51257">
    <property type="entry name" value="PROKAR_LIPOPROTEIN"/>
    <property type="match status" value="1"/>
</dbReference>
<evidence type="ECO:0000256" key="2">
    <source>
        <dbReference type="ARBA" id="ARBA00022803"/>
    </source>
</evidence>
<dbReference type="InterPro" id="IPR019734">
    <property type="entry name" value="TPR_rpt"/>
</dbReference>
<dbReference type="Pfam" id="PF14559">
    <property type="entry name" value="TPR_19"/>
    <property type="match status" value="1"/>
</dbReference>
<evidence type="ECO:0000313" key="4">
    <source>
        <dbReference type="EMBL" id="SKB84350.1"/>
    </source>
</evidence>
<keyword evidence="1" id="KW-0677">Repeat</keyword>
<dbReference type="Pfam" id="PF00515">
    <property type="entry name" value="TPR_1"/>
    <property type="match status" value="1"/>
</dbReference>
<name>A0A1T5EL07_9BACT</name>
<evidence type="ECO:0000256" key="3">
    <source>
        <dbReference type="PROSITE-ProRule" id="PRU00339"/>
    </source>
</evidence>
<dbReference type="PROSITE" id="PS50293">
    <property type="entry name" value="TPR_REGION"/>
    <property type="match status" value="2"/>
</dbReference>
<proteinExistence type="predicted"/>
<dbReference type="PANTHER" id="PTHR44858:SF1">
    <property type="entry name" value="UDP-N-ACETYLGLUCOSAMINE--PEPTIDE N-ACETYLGLUCOSAMINYLTRANSFERASE SPINDLY-RELATED"/>
    <property type="match status" value="1"/>
</dbReference>
<dbReference type="SUPFAM" id="SSF48452">
    <property type="entry name" value="TPR-like"/>
    <property type="match status" value="2"/>
</dbReference>
<keyword evidence="2 3" id="KW-0802">TPR repeat</keyword>
<evidence type="ECO:0000313" key="5">
    <source>
        <dbReference type="Proteomes" id="UP000190897"/>
    </source>
</evidence>
<feature type="repeat" description="TPR" evidence="3">
    <location>
        <begin position="165"/>
        <end position="198"/>
    </location>
</feature>
<feature type="repeat" description="TPR" evidence="3">
    <location>
        <begin position="63"/>
        <end position="96"/>
    </location>
</feature>
<dbReference type="OrthoDB" id="9780183at2"/>
<dbReference type="SMART" id="SM00028">
    <property type="entry name" value="TPR"/>
    <property type="match status" value="8"/>
</dbReference>
<organism evidence="4 5">
    <name type="scientific">Dyadobacter psychrophilus</name>
    <dbReference type="NCBI Taxonomy" id="651661"/>
    <lineage>
        <taxon>Bacteria</taxon>
        <taxon>Pseudomonadati</taxon>
        <taxon>Bacteroidota</taxon>
        <taxon>Cytophagia</taxon>
        <taxon>Cytophagales</taxon>
        <taxon>Spirosomataceae</taxon>
        <taxon>Dyadobacter</taxon>
    </lineage>
</organism>
<dbReference type="Pfam" id="PF13176">
    <property type="entry name" value="TPR_7"/>
    <property type="match status" value="1"/>
</dbReference>
<dbReference type="EMBL" id="FUZA01000002">
    <property type="protein sequence ID" value="SKB84350.1"/>
    <property type="molecule type" value="Genomic_DNA"/>
</dbReference>
<dbReference type="Gene3D" id="1.25.40.10">
    <property type="entry name" value="Tetratricopeptide repeat domain"/>
    <property type="match status" value="2"/>
</dbReference>
<dbReference type="AlphaFoldDB" id="A0A1T5EL07"/>
<gene>
    <name evidence="4" type="ORF">SAMN05660293_02550</name>
</gene>
<feature type="repeat" description="TPR" evidence="3">
    <location>
        <begin position="199"/>
        <end position="232"/>
    </location>
</feature>
<sequence length="344" mass="38313">MVISIKLNKILIFLVLIITSCSSQDKKDAADFFLKGNQALNQKNYAEALRLYDEAIAKNADFSDAYLNKGITLLKMGKPNDAYEILTEAIKIDPTLTQANLVRAESGLDLGRLREAKQDLQQIEKDYRDSSRFFLVRGNLLGAEGNASLALADYDRSIQLQKLNVEAYVNRGAIYYGLKNLKSAKEDFENALALNPAQPQALNNLGLIATKEQNWKSALSYFDQVLSVTPDDPYSLNNKGYVLLQTGAPEQAKDLIEKSLEKLPKNGYAFRNLGVYFQIVGQTEKAIEAYKKAIDIAEPVEMLYGLAGQAYFQQKNTAEACKIWQQGIVLKDSISIAESAKRCL</sequence>
<keyword evidence="5" id="KW-1185">Reference proteome</keyword>
<feature type="repeat" description="TPR" evidence="3">
    <location>
        <begin position="267"/>
        <end position="300"/>
    </location>
</feature>
<reference evidence="5" key="1">
    <citation type="submission" date="2017-02" db="EMBL/GenBank/DDBJ databases">
        <authorList>
            <person name="Varghese N."/>
            <person name="Submissions S."/>
        </authorList>
    </citation>
    <scope>NUCLEOTIDE SEQUENCE [LARGE SCALE GENOMIC DNA]</scope>
    <source>
        <strain evidence="5">DSM 22270</strain>
    </source>
</reference>
<dbReference type="PROSITE" id="PS50005">
    <property type="entry name" value="TPR"/>
    <property type="match status" value="4"/>
</dbReference>
<evidence type="ECO:0000256" key="1">
    <source>
        <dbReference type="ARBA" id="ARBA00022737"/>
    </source>
</evidence>
<dbReference type="Pfam" id="PF13432">
    <property type="entry name" value="TPR_16"/>
    <property type="match status" value="1"/>
</dbReference>
<dbReference type="InterPro" id="IPR011990">
    <property type="entry name" value="TPR-like_helical_dom_sf"/>
</dbReference>
<dbReference type="Pfam" id="PF13181">
    <property type="entry name" value="TPR_8"/>
    <property type="match status" value="1"/>
</dbReference>
<dbReference type="Proteomes" id="UP000190897">
    <property type="component" value="Unassembled WGS sequence"/>
</dbReference>
<dbReference type="InterPro" id="IPR050498">
    <property type="entry name" value="Ycf3"/>
</dbReference>
<protein>
    <submittedName>
        <fullName evidence="4">Tfp pilus assembly protein PilF</fullName>
    </submittedName>
</protein>